<proteinExistence type="predicted"/>
<sequence>MKVRFPKRWLNRLLCYCGIFGLVFQFTAAIHAYWHDIPLTNFWFLLLAPLLCLASGLIPALQPQKE</sequence>
<keyword evidence="1" id="KW-0812">Transmembrane</keyword>
<protein>
    <recommendedName>
        <fullName evidence="4">DUF2798 domain-containing protein</fullName>
    </recommendedName>
</protein>
<evidence type="ECO:0008006" key="4">
    <source>
        <dbReference type="Google" id="ProtNLM"/>
    </source>
</evidence>
<evidence type="ECO:0000313" key="2">
    <source>
        <dbReference type="EMBL" id="GHG64084.1"/>
    </source>
</evidence>
<keyword evidence="3" id="KW-1185">Reference proteome</keyword>
<name>A0ABQ3KXD7_9ALTE</name>
<dbReference type="EMBL" id="BNAO01000002">
    <property type="protein sequence ID" value="GHG64084.1"/>
    <property type="molecule type" value="Genomic_DNA"/>
</dbReference>
<comment type="caution">
    <text evidence="2">The sequence shown here is derived from an EMBL/GenBank/DDBJ whole genome shotgun (WGS) entry which is preliminary data.</text>
</comment>
<gene>
    <name evidence="2" type="ORF">GCM10010919_10400</name>
</gene>
<feature type="transmembrane region" description="Helical" evidence="1">
    <location>
        <begin position="42"/>
        <end position="61"/>
    </location>
</feature>
<organism evidence="2 3">
    <name type="scientific">Alishewanella longhuensis</name>
    <dbReference type="NCBI Taxonomy" id="1091037"/>
    <lineage>
        <taxon>Bacteria</taxon>
        <taxon>Pseudomonadati</taxon>
        <taxon>Pseudomonadota</taxon>
        <taxon>Gammaproteobacteria</taxon>
        <taxon>Alteromonadales</taxon>
        <taxon>Alteromonadaceae</taxon>
        <taxon>Alishewanella</taxon>
    </lineage>
</organism>
<keyword evidence="1" id="KW-0472">Membrane</keyword>
<evidence type="ECO:0000256" key="1">
    <source>
        <dbReference type="SAM" id="Phobius"/>
    </source>
</evidence>
<accession>A0ABQ3KXD7</accession>
<dbReference type="Proteomes" id="UP000659697">
    <property type="component" value="Unassembled WGS sequence"/>
</dbReference>
<evidence type="ECO:0000313" key="3">
    <source>
        <dbReference type="Proteomes" id="UP000659697"/>
    </source>
</evidence>
<keyword evidence="1" id="KW-1133">Transmembrane helix</keyword>
<reference evidence="3" key="1">
    <citation type="journal article" date="2019" name="Int. J. Syst. Evol. Microbiol.">
        <title>The Global Catalogue of Microorganisms (GCM) 10K type strain sequencing project: providing services to taxonomists for standard genome sequencing and annotation.</title>
        <authorList>
            <consortium name="The Broad Institute Genomics Platform"/>
            <consortium name="The Broad Institute Genome Sequencing Center for Infectious Disease"/>
            <person name="Wu L."/>
            <person name="Ma J."/>
        </authorList>
    </citation>
    <scope>NUCLEOTIDE SEQUENCE [LARGE SCALE GENOMIC DNA]</scope>
    <source>
        <strain evidence="3">CGMCC 1.7003</strain>
    </source>
</reference>